<accession>A0A0E4GH47</accession>
<name>A0A0E4GH47_VIBCL</name>
<evidence type="ECO:0000313" key="3">
    <source>
        <dbReference type="Proteomes" id="UP000319979"/>
    </source>
</evidence>
<evidence type="ECO:0000313" key="2">
    <source>
        <dbReference type="EMBL" id="TQP13057.1"/>
    </source>
</evidence>
<sequence length="78" mass="8898">MKVSSFKVAESQKNRDASRSSDVQHGQHSFIKGCIIAVIWFSLSRNLNRGQLNLDHFKFWLPTSQLLVLDVCLFDAFA</sequence>
<dbReference type="InterPro" id="IPR006959">
    <property type="entry name" value="DUF645"/>
</dbReference>
<evidence type="ECO:0000256" key="1">
    <source>
        <dbReference type="SAM" id="MobiDB-lite"/>
    </source>
</evidence>
<dbReference type="EMBL" id="VIOS01000043">
    <property type="protein sequence ID" value="TQP13057.1"/>
    <property type="molecule type" value="Genomic_DNA"/>
</dbReference>
<feature type="region of interest" description="Disordered" evidence="1">
    <location>
        <begin position="1"/>
        <end position="27"/>
    </location>
</feature>
<dbReference type="AlphaFoldDB" id="A0A0E4GH47"/>
<dbReference type="Pfam" id="PF04875">
    <property type="entry name" value="DUF645"/>
    <property type="match status" value="1"/>
</dbReference>
<reference evidence="2 3" key="1">
    <citation type="submission" date="2019-07" db="EMBL/GenBank/DDBJ databases">
        <title>Phenotypic and genotypic antimicrobial resistance traits of Vibrio cholerae non-O1/non-O139 isolated from a large Austrian lake frequently associated with cases of infection.</title>
        <authorList>
            <person name="Lepuschitz S."/>
            <person name="Baron S."/>
            <person name="Larvor E."/>
            <person name="Granier S."/>
            <person name="Pretzer C."/>
            <person name="Mach R.L."/>
            <person name="Farnleitner A.H."/>
            <person name="Ruppitsch W."/>
            <person name="Pleininger S."/>
            <person name="Indra A."/>
            <person name="Kirschner A.K.T."/>
        </authorList>
    </citation>
    <scope>NUCLEOTIDE SEQUENCE [LARGE SCALE GENOMIC DNA]</scope>
    <source>
        <strain evidence="2 3">A12JL36W90</strain>
    </source>
</reference>
<gene>
    <name evidence="2" type="ORF">FLM02_11890</name>
</gene>
<dbReference type="Proteomes" id="UP000319979">
    <property type="component" value="Unassembled WGS sequence"/>
</dbReference>
<protein>
    <submittedName>
        <fullName evidence="2">DUF645 family protein</fullName>
    </submittedName>
</protein>
<comment type="caution">
    <text evidence="2">The sequence shown here is derived from an EMBL/GenBank/DDBJ whole genome shotgun (WGS) entry which is preliminary data.</text>
</comment>
<proteinExistence type="predicted"/>
<feature type="compositionally biased region" description="Basic and acidic residues" evidence="1">
    <location>
        <begin position="10"/>
        <end position="19"/>
    </location>
</feature>
<organism evidence="2 3">
    <name type="scientific">Vibrio cholerae</name>
    <dbReference type="NCBI Taxonomy" id="666"/>
    <lineage>
        <taxon>Bacteria</taxon>
        <taxon>Pseudomonadati</taxon>
        <taxon>Pseudomonadota</taxon>
        <taxon>Gammaproteobacteria</taxon>
        <taxon>Vibrionales</taxon>
        <taxon>Vibrionaceae</taxon>
        <taxon>Vibrio</taxon>
    </lineage>
</organism>